<feature type="region of interest" description="Disordered" evidence="17">
    <location>
        <begin position="765"/>
        <end position="895"/>
    </location>
</feature>
<evidence type="ECO:0000256" key="8">
    <source>
        <dbReference type="ARBA" id="ARBA00022806"/>
    </source>
</evidence>
<comment type="caution">
    <text evidence="19">The sequence shown here is derived from an EMBL/GenBank/DDBJ whole genome shotgun (WGS) entry which is preliminary data.</text>
</comment>
<dbReference type="SUPFAM" id="SSF50249">
    <property type="entry name" value="Nucleic acid-binding proteins"/>
    <property type="match status" value="1"/>
</dbReference>
<evidence type="ECO:0000256" key="17">
    <source>
        <dbReference type="SAM" id="MobiDB-lite"/>
    </source>
</evidence>
<feature type="compositionally biased region" description="Low complexity" evidence="17">
    <location>
        <begin position="714"/>
        <end position="738"/>
    </location>
</feature>
<evidence type="ECO:0000256" key="3">
    <source>
        <dbReference type="ARBA" id="ARBA00012551"/>
    </source>
</evidence>
<dbReference type="SMART" id="SM00382">
    <property type="entry name" value="AAA"/>
    <property type="match status" value="1"/>
</dbReference>
<dbReference type="InterPro" id="IPR033762">
    <property type="entry name" value="MCM_OB"/>
</dbReference>
<evidence type="ECO:0000256" key="13">
    <source>
        <dbReference type="ARBA" id="ARBA00041085"/>
    </source>
</evidence>
<feature type="compositionally biased region" description="Low complexity" evidence="17">
    <location>
        <begin position="780"/>
        <end position="819"/>
    </location>
</feature>
<keyword evidence="8" id="KW-0347">Helicase</keyword>
<evidence type="ECO:0000259" key="18">
    <source>
        <dbReference type="PROSITE" id="PS50051"/>
    </source>
</evidence>
<dbReference type="PROSITE" id="PS50051">
    <property type="entry name" value="MCM_2"/>
    <property type="match status" value="1"/>
</dbReference>
<dbReference type="Gene3D" id="2.40.50.140">
    <property type="entry name" value="Nucleic acid-binding proteins"/>
    <property type="match status" value="1"/>
</dbReference>
<dbReference type="SUPFAM" id="SSF52540">
    <property type="entry name" value="P-loop containing nucleoside triphosphate hydrolases"/>
    <property type="match status" value="1"/>
</dbReference>
<dbReference type="Pfam" id="PF26066">
    <property type="entry name" value="MCM9_N"/>
    <property type="match status" value="1"/>
</dbReference>
<feature type="compositionally biased region" description="Basic and acidic residues" evidence="17">
    <location>
        <begin position="872"/>
        <end position="883"/>
    </location>
</feature>
<dbReference type="Gene3D" id="2.20.28.10">
    <property type="match status" value="1"/>
</dbReference>
<dbReference type="InterPro" id="IPR041562">
    <property type="entry name" value="MCM_lid"/>
</dbReference>
<comment type="subcellular location">
    <subcellularLocation>
        <location evidence="1">Nucleus</location>
    </subcellularLocation>
</comment>
<evidence type="ECO:0000256" key="4">
    <source>
        <dbReference type="ARBA" id="ARBA00022705"/>
    </source>
</evidence>
<keyword evidence="4" id="KW-0235">DNA replication</keyword>
<dbReference type="InterPro" id="IPR031327">
    <property type="entry name" value="MCM"/>
</dbReference>
<feature type="region of interest" description="Disordered" evidence="17">
    <location>
        <begin position="714"/>
        <end position="745"/>
    </location>
</feature>
<keyword evidence="11" id="KW-0234">DNA repair</keyword>
<evidence type="ECO:0000256" key="9">
    <source>
        <dbReference type="ARBA" id="ARBA00022840"/>
    </source>
</evidence>
<dbReference type="Proteomes" id="UP001642540">
    <property type="component" value="Unassembled WGS sequence"/>
</dbReference>
<name>A0ABP1PNV8_9HEXA</name>
<evidence type="ECO:0000256" key="1">
    <source>
        <dbReference type="ARBA" id="ARBA00004123"/>
    </source>
</evidence>
<dbReference type="PRINTS" id="PR01657">
    <property type="entry name" value="MCMFAMILY"/>
</dbReference>
<comment type="similarity">
    <text evidence="2 16">Belongs to the MCM family.</text>
</comment>
<evidence type="ECO:0000256" key="2">
    <source>
        <dbReference type="ARBA" id="ARBA00008010"/>
    </source>
</evidence>
<feature type="domain" description="MCM C-terminal AAA(+) ATPase" evidence="18">
    <location>
        <begin position="316"/>
        <end position="515"/>
    </location>
</feature>
<evidence type="ECO:0000256" key="16">
    <source>
        <dbReference type="RuleBase" id="RU004070"/>
    </source>
</evidence>
<dbReference type="InterPro" id="IPR003593">
    <property type="entry name" value="AAA+_ATPase"/>
</dbReference>
<dbReference type="Pfam" id="PF00493">
    <property type="entry name" value="MCM"/>
    <property type="match status" value="1"/>
</dbReference>
<dbReference type="PROSITE" id="PS00847">
    <property type="entry name" value="MCM_1"/>
    <property type="match status" value="1"/>
</dbReference>
<protein>
    <recommendedName>
        <fullName evidence="13">DNA helicase MCM9</fullName>
        <ecNumber evidence="3">3.6.4.12</ecNumber>
    </recommendedName>
    <alternativeName>
        <fullName evidence="14">Minichromosome maintenance 9</fullName>
    </alternativeName>
</protein>
<accession>A0ABP1PNV8</accession>
<keyword evidence="5 16" id="KW-0547">Nucleotide-binding</keyword>
<dbReference type="PANTHER" id="PTHR11630:SF48">
    <property type="entry name" value="DNA HELICASE MCM9"/>
    <property type="match status" value="1"/>
</dbReference>
<dbReference type="EMBL" id="CAXLJM020000007">
    <property type="protein sequence ID" value="CAL8072282.1"/>
    <property type="molecule type" value="Genomic_DNA"/>
</dbReference>
<evidence type="ECO:0000256" key="12">
    <source>
        <dbReference type="ARBA" id="ARBA00023242"/>
    </source>
</evidence>
<evidence type="ECO:0000256" key="7">
    <source>
        <dbReference type="ARBA" id="ARBA00022801"/>
    </source>
</evidence>
<dbReference type="SMART" id="SM00350">
    <property type="entry name" value="MCM"/>
    <property type="match status" value="1"/>
</dbReference>
<evidence type="ECO:0000313" key="19">
    <source>
        <dbReference type="EMBL" id="CAL8072282.1"/>
    </source>
</evidence>
<feature type="compositionally biased region" description="Low complexity" evidence="17">
    <location>
        <begin position="858"/>
        <end position="871"/>
    </location>
</feature>
<comment type="catalytic activity">
    <reaction evidence="15">
        <text>ATP + H2O = ADP + phosphate + H(+)</text>
        <dbReference type="Rhea" id="RHEA:13065"/>
        <dbReference type="ChEBI" id="CHEBI:15377"/>
        <dbReference type="ChEBI" id="CHEBI:15378"/>
        <dbReference type="ChEBI" id="CHEBI:30616"/>
        <dbReference type="ChEBI" id="CHEBI:43474"/>
        <dbReference type="ChEBI" id="CHEBI:456216"/>
        <dbReference type="EC" id="3.6.4.12"/>
    </reaction>
</comment>
<evidence type="ECO:0000256" key="6">
    <source>
        <dbReference type="ARBA" id="ARBA00022763"/>
    </source>
</evidence>
<organism evidence="19 20">
    <name type="scientific">Orchesella dallaii</name>
    <dbReference type="NCBI Taxonomy" id="48710"/>
    <lineage>
        <taxon>Eukaryota</taxon>
        <taxon>Metazoa</taxon>
        <taxon>Ecdysozoa</taxon>
        <taxon>Arthropoda</taxon>
        <taxon>Hexapoda</taxon>
        <taxon>Collembola</taxon>
        <taxon>Entomobryomorpha</taxon>
        <taxon>Entomobryoidea</taxon>
        <taxon>Orchesellidae</taxon>
        <taxon>Orchesellinae</taxon>
        <taxon>Orchesella</taxon>
    </lineage>
</organism>
<keyword evidence="12" id="KW-0539">Nucleus</keyword>
<dbReference type="Pfam" id="PF17855">
    <property type="entry name" value="MCM_lid"/>
    <property type="match status" value="1"/>
</dbReference>
<feature type="compositionally biased region" description="Polar residues" evidence="17">
    <location>
        <begin position="823"/>
        <end position="839"/>
    </location>
</feature>
<keyword evidence="6" id="KW-0227">DNA damage</keyword>
<evidence type="ECO:0000256" key="15">
    <source>
        <dbReference type="ARBA" id="ARBA00047995"/>
    </source>
</evidence>
<keyword evidence="10 16" id="KW-0238">DNA-binding</keyword>
<dbReference type="InterPro" id="IPR012340">
    <property type="entry name" value="NA-bd_OB-fold"/>
</dbReference>
<gene>
    <name evidence="19" type="ORF">ODALV1_LOCUS2094</name>
</gene>
<sequence>MASAQNSQPNRLKVPTSELHESAFYEFMIQNCQEDLKKILVSPNADDHFGLLINYVELNVSCSGICNELLRNPDKVLSAGDKAGGRALRYIYENFSDNRDLVLKRFVHVRIHSMPSCWNRYMTTFPGCKERGNFITIVGTVVRTKGAKLLEYRKGYRCSKCKQVTLVEAPASRFHAFPKSQDKCPNLCVGGKVVPCEDDTNIDKSCRLKDYQEIKLQEQSKLIDELPKALWVILENDLVNSCKPGDDVIVTGKLYLRWPPFRVNQILSPEYAFLANHIQVNNDQKAAVVFTDEIVRSYQEFWNQYENNPFEGRKLILKSFCPQVYGMYLVKLATFVVLAGGVSKSKSGSSIRGESHLLLVGDPGTGKSQMLKYVSQLIPRSLMTTGAGTTSAGLTVSAVKDGGEWHLEAGSLVLADGGVCCIDEFSHIKEHDRISIHEAMEQQSISVAKAGMVCSLSTKCTIIAACNPKLTKYDTAENLEINIGLASPLLSRFDLIIVLRDLENDSWDEYLCDYVLYNAMQPIDTKSKHLYDGLWDTDKLQSYLVLIKEKKPAMTDDALIILNKYYQLQRDSAYRNVARTTVRMFESLIRLAEGHARLMYRDCVLIHDAITAVSLMEASMQTSALASMPNSLHISFPEDPLQEYYNQAKLLLETLGLPKLWAVEKIYLENFMKTSKNVNPEPPPPPLTNNYLDRQQNVKSPLCVTETQSSQFASSVSQRQQQSVNIIPDSSSSQIPSSFRDGQIPSYNADEELFAPEVSEFFNDDDFINEPSTPEVNLIQPSTSRSPQPSTSRSPQPSTSGRSSEPSISKRSSEPSTSRKIQETISSNRIRLQDINFQESHVIEKEPNIRKRKASNVETDQSQSSTSSNESEQPKHTSLHEHTMSILSRFRREET</sequence>
<evidence type="ECO:0000256" key="10">
    <source>
        <dbReference type="ARBA" id="ARBA00023125"/>
    </source>
</evidence>
<keyword evidence="7" id="KW-0378">Hydrolase</keyword>
<dbReference type="InterPro" id="IPR018525">
    <property type="entry name" value="MCM_CS"/>
</dbReference>
<proteinExistence type="inferred from homology"/>
<dbReference type="Gene3D" id="3.40.50.300">
    <property type="entry name" value="P-loop containing nucleotide triphosphate hydrolases"/>
    <property type="match status" value="1"/>
</dbReference>
<evidence type="ECO:0000256" key="14">
    <source>
        <dbReference type="ARBA" id="ARBA00042301"/>
    </source>
</evidence>
<dbReference type="EC" id="3.6.4.12" evidence="3"/>
<dbReference type="InterPro" id="IPR027417">
    <property type="entry name" value="P-loop_NTPase"/>
</dbReference>
<evidence type="ECO:0000313" key="20">
    <source>
        <dbReference type="Proteomes" id="UP001642540"/>
    </source>
</evidence>
<dbReference type="InterPro" id="IPR001208">
    <property type="entry name" value="MCM_dom"/>
</dbReference>
<reference evidence="19 20" key="1">
    <citation type="submission" date="2024-08" db="EMBL/GenBank/DDBJ databases">
        <authorList>
            <person name="Cucini C."/>
            <person name="Frati F."/>
        </authorList>
    </citation>
    <scope>NUCLEOTIDE SEQUENCE [LARGE SCALE GENOMIC DNA]</scope>
</reference>
<dbReference type="InterPro" id="IPR058768">
    <property type="entry name" value="MCM9_N"/>
</dbReference>
<keyword evidence="9 16" id="KW-0067">ATP-binding</keyword>
<evidence type="ECO:0000256" key="11">
    <source>
        <dbReference type="ARBA" id="ARBA00023204"/>
    </source>
</evidence>
<keyword evidence="20" id="KW-1185">Reference proteome</keyword>
<dbReference type="PANTHER" id="PTHR11630">
    <property type="entry name" value="DNA REPLICATION LICENSING FACTOR MCM FAMILY MEMBER"/>
    <property type="match status" value="1"/>
</dbReference>
<evidence type="ECO:0000256" key="5">
    <source>
        <dbReference type="ARBA" id="ARBA00022741"/>
    </source>
</evidence>
<dbReference type="Pfam" id="PF17207">
    <property type="entry name" value="MCM_OB"/>
    <property type="match status" value="1"/>
</dbReference>